<dbReference type="EMBL" id="JBFOLK010000002">
    <property type="protein sequence ID" value="KAL2532257.1"/>
    <property type="molecule type" value="Genomic_DNA"/>
</dbReference>
<dbReference type="AlphaFoldDB" id="A0ABD1V4K2"/>
<feature type="compositionally biased region" description="Polar residues" evidence="2">
    <location>
        <begin position="41"/>
        <end position="50"/>
    </location>
</feature>
<dbReference type="Gene3D" id="3.40.970.10">
    <property type="entry name" value="Ribonuclease H1, N-terminal domain"/>
    <property type="match status" value="1"/>
</dbReference>
<evidence type="ECO:0000259" key="3">
    <source>
        <dbReference type="Pfam" id="PF01693"/>
    </source>
</evidence>
<keyword evidence="5" id="KW-1185">Reference proteome</keyword>
<evidence type="ECO:0000256" key="1">
    <source>
        <dbReference type="SAM" id="Coils"/>
    </source>
</evidence>
<dbReference type="Pfam" id="PF01693">
    <property type="entry name" value="Cauli_VI"/>
    <property type="match status" value="1"/>
</dbReference>
<sequence length="546" mass="62281">MTDLDEQIANKELQIEIKQMEIQILQKELFLLKKKRVSLQTGGESSTQNFESDKITGDKKLPAEAGKVESSKTTGDKIRIPAEAGKVESSKTTGEKIQKETLIAIAENIPCPNRQQDIPSPPQEQLFGINTSFAGTKFYVIFDGPHKGYYTNWTQVEPLVKNKPYKHKSFKTYTEAQQSFEEFHRIKGQSPIPFKQLFDHSQLVFSPGYMQKDIRSRPRMPQFRPPINDSLKATISYKTAATSSNPPKIPDRFKVLGKIPDRKEDLIIPDIRLQDFITLQEEARTIGETAPEKNYLGTLDKKYGQFIFLEGADPQMVRTAFHCGLIKLIIPGPNFEELQLIDDKLLQSLKYFRKYVIKSPDTYMILRINSTIPFWDENNVLIRGYHHIQIRTTQQVEIDQPIEGQAHCVSPILLEDWRSLSFQRVITGLKFFNGESKVKVNHSSKFILMTSKTSSTISTEGIKSICRFEETFYNKINSPANYNGHLCPALRSSLGKYHQCEFCKMTEKTKQDKGKEKEKGIDDLVDAQIAELESSNSPADSAYQSD</sequence>
<dbReference type="InterPro" id="IPR011320">
    <property type="entry name" value="RNase_H1_N"/>
</dbReference>
<evidence type="ECO:0000256" key="2">
    <source>
        <dbReference type="SAM" id="MobiDB-lite"/>
    </source>
</evidence>
<dbReference type="Proteomes" id="UP001604336">
    <property type="component" value="Unassembled WGS sequence"/>
</dbReference>
<comment type="caution">
    <text evidence="4">The sequence shown here is derived from an EMBL/GenBank/DDBJ whole genome shotgun (WGS) entry which is preliminary data.</text>
</comment>
<feature type="region of interest" description="Disordered" evidence="2">
    <location>
        <begin position="41"/>
        <end position="74"/>
    </location>
</feature>
<protein>
    <recommendedName>
        <fullName evidence="3">Ribonuclease H1 N-terminal domain-containing protein</fullName>
    </recommendedName>
</protein>
<dbReference type="InterPro" id="IPR037056">
    <property type="entry name" value="RNase_H1_N_sf"/>
</dbReference>
<reference evidence="5" key="1">
    <citation type="submission" date="2024-07" db="EMBL/GenBank/DDBJ databases">
        <title>Two chromosome-level genome assemblies of Korean endemic species Abeliophyllum distichum and Forsythia ovata (Oleaceae).</title>
        <authorList>
            <person name="Jang H."/>
        </authorList>
    </citation>
    <scope>NUCLEOTIDE SEQUENCE [LARGE SCALE GENOMIC DNA]</scope>
</reference>
<keyword evidence="1" id="KW-0175">Coiled coil</keyword>
<proteinExistence type="predicted"/>
<name>A0ABD1V4K2_9LAMI</name>
<organism evidence="4 5">
    <name type="scientific">Abeliophyllum distichum</name>
    <dbReference type="NCBI Taxonomy" id="126358"/>
    <lineage>
        <taxon>Eukaryota</taxon>
        <taxon>Viridiplantae</taxon>
        <taxon>Streptophyta</taxon>
        <taxon>Embryophyta</taxon>
        <taxon>Tracheophyta</taxon>
        <taxon>Spermatophyta</taxon>
        <taxon>Magnoliopsida</taxon>
        <taxon>eudicotyledons</taxon>
        <taxon>Gunneridae</taxon>
        <taxon>Pentapetalae</taxon>
        <taxon>asterids</taxon>
        <taxon>lamiids</taxon>
        <taxon>Lamiales</taxon>
        <taxon>Oleaceae</taxon>
        <taxon>Forsythieae</taxon>
        <taxon>Abeliophyllum</taxon>
    </lineage>
</organism>
<dbReference type="SUPFAM" id="SSF55658">
    <property type="entry name" value="L9 N-domain-like"/>
    <property type="match status" value="1"/>
</dbReference>
<evidence type="ECO:0000313" key="4">
    <source>
        <dbReference type="EMBL" id="KAL2532257.1"/>
    </source>
</evidence>
<evidence type="ECO:0000313" key="5">
    <source>
        <dbReference type="Proteomes" id="UP001604336"/>
    </source>
</evidence>
<feature type="compositionally biased region" description="Basic and acidic residues" evidence="2">
    <location>
        <begin position="51"/>
        <end position="74"/>
    </location>
</feature>
<dbReference type="InterPro" id="IPR009027">
    <property type="entry name" value="Ribosomal_bL9/RNase_H1_N"/>
</dbReference>
<feature type="coiled-coil region" evidence="1">
    <location>
        <begin position="1"/>
        <end position="28"/>
    </location>
</feature>
<feature type="domain" description="Ribonuclease H1 N-terminal" evidence="3">
    <location>
        <begin position="137"/>
        <end position="178"/>
    </location>
</feature>
<accession>A0ABD1V4K2</accession>
<gene>
    <name evidence="4" type="ORF">Adt_05608</name>
</gene>